<accession>A0A2N5SKQ6</accession>
<sequence length="121" mass="13246">MRSEDKHSRDHIAPEPTRLRNSLVYYPQLHLSDMSESESAQAPVLAAAALCPPGFASRPQAQSELTLKQYNGALYKWTQQLLLHTHANVSQAASPSPTATTKSTVVSKMVDFPADRSSKVV</sequence>
<keyword evidence="2" id="KW-1185">Reference proteome</keyword>
<dbReference type="EMBL" id="PGCJ01000938">
    <property type="protein sequence ID" value="PLW13809.1"/>
    <property type="molecule type" value="Genomic_DNA"/>
</dbReference>
<evidence type="ECO:0000313" key="1">
    <source>
        <dbReference type="EMBL" id="PLW13809.1"/>
    </source>
</evidence>
<evidence type="ECO:0000313" key="2">
    <source>
        <dbReference type="Proteomes" id="UP000235388"/>
    </source>
</evidence>
<gene>
    <name evidence="1" type="ORF">PCANC_19389</name>
</gene>
<reference evidence="1 2" key="1">
    <citation type="submission" date="2017-11" db="EMBL/GenBank/DDBJ databases">
        <title>De novo assembly and phasing of dikaryotic genomes from two isolates of Puccinia coronata f. sp. avenae, the causal agent of oat crown rust.</title>
        <authorList>
            <person name="Miller M.E."/>
            <person name="Zhang Y."/>
            <person name="Omidvar V."/>
            <person name="Sperschneider J."/>
            <person name="Schwessinger B."/>
            <person name="Raley C."/>
            <person name="Palmer J.M."/>
            <person name="Garnica D."/>
            <person name="Upadhyaya N."/>
            <person name="Rathjen J."/>
            <person name="Taylor J.M."/>
            <person name="Park R.F."/>
            <person name="Dodds P.N."/>
            <person name="Hirsch C.D."/>
            <person name="Kianian S.F."/>
            <person name="Figueroa M."/>
        </authorList>
    </citation>
    <scope>NUCLEOTIDE SEQUENCE [LARGE SCALE GENOMIC DNA]</scope>
    <source>
        <strain evidence="1">12NC29</strain>
    </source>
</reference>
<dbReference type="Proteomes" id="UP000235388">
    <property type="component" value="Unassembled WGS sequence"/>
</dbReference>
<proteinExistence type="predicted"/>
<dbReference type="AlphaFoldDB" id="A0A2N5SKQ6"/>
<name>A0A2N5SKQ6_9BASI</name>
<protein>
    <submittedName>
        <fullName evidence="1">Uncharacterized protein</fullName>
    </submittedName>
</protein>
<comment type="caution">
    <text evidence="1">The sequence shown here is derived from an EMBL/GenBank/DDBJ whole genome shotgun (WGS) entry which is preliminary data.</text>
</comment>
<organism evidence="1 2">
    <name type="scientific">Puccinia coronata f. sp. avenae</name>
    <dbReference type="NCBI Taxonomy" id="200324"/>
    <lineage>
        <taxon>Eukaryota</taxon>
        <taxon>Fungi</taxon>
        <taxon>Dikarya</taxon>
        <taxon>Basidiomycota</taxon>
        <taxon>Pucciniomycotina</taxon>
        <taxon>Pucciniomycetes</taxon>
        <taxon>Pucciniales</taxon>
        <taxon>Pucciniaceae</taxon>
        <taxon>Puccinia</taxon>
    </lineage>
</organism>
<dbReference type="OrthoDB" id="2506264at2759"/>